<dbReference type="EMBL" id="LR593887">
    <property type="protein sequence ID" value="VTR98058.1"/>
    <property type="molecule type" value="Genomic_DNA"/>
</dbReference>
<keyword evidence="2" id="KW-0472">Membrane</keyword>
<evidence type="ECO:0000313" key="3">
    <source>
        <dbReference type="EMBL" id="VIP01316.1"/>
    </source>
</evidence>
<dbReference type="RefSeq" id="WP_162656535.1">
    <property type="nucleotide sequence ID" value="NZ_LR593887.1"/>
</dbReference>
<protein>
    <recommendedName>
        <fullName evidence="5">PepSY-associated TM helix domain-containing protein</fullName>
    </recommendedName>
</protein>
<feature type="region of interest" description="Disordered" evidence="1">
    <location>
        <begin position="1"/>
        <end position="36"/>
    </location>
</feature>
<feature type="transmembrane region" description="Helical" evidence="2">
    <location>
        <begin position="320"/>
        <end position="345"/>
    </location>
</feature>
<dbReference type="Proteomes" id="UP000464378">
    <property type="component" value="Chromosome"/>
</dbReference>
<gene>
    <name evidence="3" type="ORF">GMBLW1_26440</name>
</gene>
<keyword evidence="4" id="KW-1185">Reference proteome</keyword>
<keyword evidence="2" id="KW-1133">Transmembrane helix</keyword>
<feature type="compositionally biased region" description="Gly residues" evidence="1">
    <location>
        <begin position="190"/>
        <end position="211"/>
    </location>
</feature>
<feature type="region of interest" description="Disordered" evidence="1">
    <location>
        <begin position="166"/>
        <end position="228"/>
    </location>
</feature>
<accession>A0A6C2YIS6</accession>
<dbReference type="AlphaFoldDB" id="A0A6C2YIS6"/>
<dbReference type="InParanoid" id="A0A6C2YIS6"/>
<dbReference type="Pfam" id="PF03929">
    <property type="entry name" value="PepSY_TM"/>
    <property type="match status" value="1"/>
</dbReference>
<feature type="compositionally biased region" description="Polar residues" evidence="1">
    <location>
        <begin position="219"/>
        <end position="228"/>
    </location>
</feature>
<dbReference type="InterPro" id="IPR005625">
    <property type="entry name" value="PepSY-ass_TM"/>
</dbReference>
<evidence type="ECO:0000256" key="1">
    <source>
        <dbReference type="SAM" id="MobiDB-lite"/>
    </source>
</evidence>
<feature type="transmembrane region" description="Helical" evidence="2">
    <location>
        <begin position="53"/>
        <end position="74"/>
    </location>
</feature>
<proteinExistence type="predicted"/>
<name>A0A6C2YIS6_9BACT</name>
<reference evidence="3" key="1">
    <citation type="submission" date="2019-04" db="EMBL/GenBank/DDBJ databases">
        <authorList>
            <consortium name="Science for Life Laboratories"/>
        </authorList>
    </citation>
    <scope>NUCLEOTIDE SEQUENCE</scope>
    <source>
        <strain evidence="3">MBLW1</strain>
    </source>
</reference>
<feature type="transmembrane region" description="Helical" evidence="2">
    <location>
        <begin position="352"/>
        <end position="372"/>
    </location>
</feature>
<dbReference type="KEGG" id="tim:GMBLW1_26440"/>
<evidence type="ECO:0000313" key="4">
    <source>
        <dbReference type="Proteomes" id="UP000464378"/>
    </source>
</evidence>
<organism evidence="3">
    <name type="scientific">Tuwongella immobilis</name>
    <dbReference type="NCBI Taxonomy" id="692036"/>
    <lineage>
        <taxon>Bacteria</taxon>
        <taxon>Pseudomonadati</taxon>
        <taxon>Planctomycetota</taxon>
        <taxon>Planctomycetia</taxon>
        <taxon>Gemmatales</taxon>
        <taxon>Gemmataceae</taxon>
        <taxon>Tuwongella</taxon>
    </lineage>
</organism>
<evidence type="ECO:0008006" key="5">
    <source>
        <dbReference type="Google" id="ProtNLM"/>
    </source>
</evidence>
<sequence length="379" mass="40045">MLEPTLSPAGSITASPEAPTGAPPISTPGTGAKPAPAKRPLIRRFVHLLRRGHLYFGLFLFPWAVLYGVTAFLFNHPNAFSDGGNLTAFGAELLHETPLATPPSAETTAEQVVQQLNVVKQPATPFALAGAGKFTGRDFAFATVKTSDRTINVLFDLKNGGGSVRWQATPSAAEKPAPPKPAPFAIGSPNGPGGGNGRGPAGGRGAPNGGERGPRSGEARSTPNSLQLADSIRDRIQATIPILMERLALPIGEVTITSIPDVTFPIEADGSTWTATYNPLTGTVTGSSGENRPATELSWRRFLLRLHTAHVYPSEINSRWLWAVIVDVMAFTMCFWGVTGLIMWWQIKSTRTIGLVILILSAIAATALGIGMHNAMTGG</sequence>
<evidence type="ECO:0000256" key="2">
    <source>
        <dbReference type="SAM" id="Phobius"/>
    </source>
</evidence>
<dbReference type="EMBL" id="LR586016">
    <property type="protein sequence ID" value="VIP01316.1"/>
    <property type="molecule type" value="Genomic_DNA"/>
</dbReference>
<keyword evidence="2" id="KW-0812">Transmembrane</keyword>